<accession>A0A367R0U5</accession>
<name>A0A367R0U5_NOSPU</name>
<proteinExistence type="predicted"/>
<gene>
    <name evidence="1" type="ORF">A6769_36095</name>
</gene>
<sequence length="71" mass="7928">MGQGVQHLLNSPHPFIQLYHGFALNKRAIPTISLIQRGILFLGSPLPAILAQKPQIPFDKQSICSVQTFYQ</sequence>
<evidence type="ECO:0000313" key="1">
    <source>
        <dbReference type="EMBL" id="RCJ29174.1"/>
    </source>
</evidence>
<dbReference type="AlphaFoldDB" id="A0A367R0U5"/>
<reference evidence="1 2" key="1">
    <citation type="submission" date="2016-04" db="EMBL/GenBank/DDBJ databases">
        <authorList>
            <person name="Evans L.H."/>
            <person name="Alamgir A."/>
            <person name="Owens N."/>
            <person name="Weber N.D."/>
            <person name="Virtaneva K."/>
            <person name="Barbian K."/>
            <person name="Babar A."/>
            <person name="Rosenke K."/>
        </authorList>
    </citation>
    <scope>NUCLEOTIDE SEQUENCE [LARGE SCALE GENOMIC DNA]</scope>
    <source>
        <strain evidence="1">NIES-2108</strain>
    </source>
</reference>
<organism evidence="1 2">
    <name type="scientific">Nostoc punctiforme NIES-2108</name>
    <dbReference type="NCBI Taxonomy" id="1356359"/>
    <lineage>
        <taxon>Bacteria</taxon>
        <taxon>Bacillati</taxon>
        <taxon>Cyanobacteriota</taxon>
        <taxon>Cyanophyceae</taxon>
        <taxon>Nostocales</taxon>
        <taxon>Nostocaceae</taxon>
        <taxon>Nostoc</taxon>
    </lineage>
</organism>
<evidence type="ECO:0000313" key="2">
    <source>
        <dbReference type="Proteomes" id="UP000252085"/>
    </source>
</evidence>
<protein>
    <submittedName>
        <fullName evidence="1">Uncharacterized protein</fullName>
    </submittedName>
</protein>
<comment type="caution">
    <text evidence="1">The sequence shown here is derived from an EMBL/GenBank/DDBJ whole genome shotgun (WGS) entry which is preliminary data.</text>
</comment>
<dbReference type="Proteomes" id="UP000252085">
    <property type="component" value="Unassembled WGS sequence"/>
</dbReference>
<dbReference type="EMBL" id="LXQE01000201">
    <property type="protein sequence ID" value="RCJ29174.1"/>
    <property type="molecule type" value="Genomic_DNA"/>
</dbReference>